<organism evidence="4 5">
    <name type="scientific">Paramarasmius palmivorus</name>
    <dbReference type="NCBI Taxonomy" id="297713"/>
    <lineage>
        <taxon>Eukaryota</taxon>
        <taxon>Fungi</taxon>
        <taxon>Dikarya</taxon>
        <taxon>Basidiomycota</taxon>
        <taxon>Agaricomycotina</taxon>
        <taxon>Agaricomycetes</taxon>
        <taxon>Agaricomycetidae</taxon>
        <taxon>Agaricales</taxon>
        <taxon>Marasmiineae</taxon>
        <taxon>Marasmiaceae</taxon>
        <taxon>Paramarasmius</taxon>
    </lineage>
</organism>
<dbReference type="EMBL" id="JAYKXP010000028">
    <property type="protein sequence ID" value="KAK7043642.1"/>
    <property type="molecule type" value="Genomic_DNA"/>
</dbReference>
<dbReference type="PANTHER" id="PTHR31836">
    <property type="match status" value="1"/>
</dbReference>
<dbReference type="PANTHER" id="PTHR31836:SF28">
    <property type="entry name" value="SRCR DOMAIN-CONTAINING PROTEIN-RELATED"/>
    <property type="match status" value="1"/>
</dbReference>
<dbReference type="InterPro" id="IPR051477">
    <property type="entry name" value="Expansin_CellWall"/>
</dbReference>
<evidence type="ECO:0000256" key="2">
    <source>
        <dbReference type="SAM" id="MobiDB-lite"/>
    </source>
</evidence>
<comment type="caution">
    <text evidence="4">The sequence shown here is derived from an EMBL/GenBank/DDBJ whole genome shotgun (WGS) entry which is preliminary data.</text>
</comment>
<dbReference type="Proteomes" id="UP001383192">
    <property type="component" value="Unassembled WGS sequence"/>
</dbReference>
<dbReference type="AlphaFoldDB" id="A0AAW0CZI1"/>
<feature type="compositionally biased region" description="Low complexity" evidence="2">
    <location>
        <begin position="163"/>
        <end position="176"/>
    </location>
</feature>
<evidence type="ECO:0000256" key="3">
    <source>
        <dbReference type="SAM" id="SignalP"/>
    </source>
</evidence>
<dbReference type="InterPro" id="IPR036908">
    <property type="entry name" value="RlpA-like_sf"/>
</dbReference>
<accession>A0AAW0CZI1</accession>
<evidence type="ECO:0000313" key="5">
    <source>
        <dbReference type="Proteomes" id="UP001383192"/>
    </source>
</evidence>
<feature type="chain" id="PRO_5043911809" evidence="3">
    <location>
        <begin position="18"/>
        <end position="290"/>
    </location>
</feature>
<feature type="signal peptide" evidence="3">
    <location>
        <begin position="1"/>
        <end position="17"/>
    </location>
</feature>
<gene>
    <name evidence="4" type="ORF">VNI00_008253</name>
</gene>
<reference evidence="4 5" key="1">
    <citation type="submission" date="2024-01" db="EMBL/GenBank/DDBJ databases">
        <title>A draft genome for a cacao thread blight-causing isolate of Paramarasmius palmivorus.</title>
        <authorList>
            <person name="Baruah I.K."/>
            <person name="Bukari Y."/>
            <person name="Amoako-Attah I."/>
            <person name="Meinhardt L.W."/>
            <person name="Bailey B.A."/>
            <person name="Cohen S.P."/>
        </authorList>
    </citation>
    <scope>NUCLEOTIDE SEQUENCE [LARGE SCALE GENOMIC DNA]</scope>
    <source>
        <strain evidence="4 5">GH-12</strain>
    </source>
</reference>
<name>A0AAW0CZI1_9AGAR</name>
<dbReference type="CDD" id="cd22191">
    <property type="entry name" value="DPBB_RlpA_EXP_N-like"/>
    <property type="match status" value="1"/>
</dbReference>
<dbReference type="SUPFAM" id="SSF50685">
    <property type="entry name" value="Barwin-like endoglucanases"/>
    <property type="match status" value="1"/>
</dbReference>
<sequence>MILFFLVVGVFVGMATADHRNTKPFRHRELAHRMKGDVNLFKRQGSGSRFTFYEIGEGACGGFNSEPDFIVALNSAQYGGGYPGPNCFKMITIEYNGKRADARIVDECPSCPYGGLDFSQALFSFFASPDEGVIYGNWWYQDGSGGGGESQQPVTSSEPPPTMTSSPSETTSTWPPLIQVSVGLSSSTTSDTWSTQASSSTRSSSSSSSFSTSLSSEHNVSSQPFSTSTASSSTQTSSSSIGNSSNLVVPTGAIAPDQANLVRTVNQIVLGFGNLMAAGLRLQADSDTRV</sequence>
<proteinExistence type="predicted"/>
<evidence type="ECO:0000256" key="1">
    <source>
        <dbReference type="ARBA" id="ARBA00022729"/>
    </source>
</evidence>
<feature type="compositionally biased region" description="Low complexity" evidence="2">
    <location>
        <begin position="185"/>
        <end position="245"/>
    </location>
</feature>
<keyword evidence="1 3" id="KW-0732">Signal</keyword>
<protein>
    <submittedName>
        <fullName evidence="4">Uncharacterized protein</fullName>
    </submittedName>
</protein>
<feature type="region of interest" description="Disordered" evidence="2">
    <location>
        <begin position="144"/>
        <end position="245"/>
    </location>
</feature>
<evidence type="ECO:0000313" key="4">
    <source>
        <dbReference type="EMBL" id="KAK7043642.1"/>
    </source>
</evidence>
<keyword evidence="5" id="KW-1185">Reference proteome</keyword>
<dbReference type="Gene3D" id="2.40.40.10">
    <property type="entry name" value="RlpA-like domain"/>
    <property type="match status" value="1"/>
</dbReference>